<gene>
    <name evidence="1" type="ORF">G3T38_16455</name>
</gene>
<dbReference type="GO" id="GO:0006777">
    <property type="term" value="P:Mo-molybdopterin cofactor biosynthetic process"/>
    <property type="evidence" value="ECO:0007669"/>
    <property type="project" value="InterPro"/>
</dbReference>
<dbReference type="Proteomes" id="UP000468687">
    <property type="component" value="Unassembled WGS sequence"/>
</dbReference>
<dbReference type="AlphaFoldDB" id="A0A6P0HMF1"/>
<comment type="caution">
    <text evidence="1">The sequence shown here is derived from an EMBL/GenBank/DDBJ whole genome shotgun (WGS) entry which is preliminary data.</text>
</comment>
<reference evidence="1 2" key="1">
    <citation type="journal article" date="2014" name="Int. J. Syst. Evol. Microbiol.">
        <title>Nocardioides zeae sp. nov., isolated from the stem of Zea mays.</title>
        <authorList>
            <person name="Glaeser S.P."/>
            <person name="McInroy J.A."/>
            <person name="Busse H.J."/>
            <person name="Kampfer P."/>
        </authorList>
    </citation>
    <scope>NUCLEOTIDE SEQUENCE [LARGE SCALE GENOMIC DNA]</scope>
    <source>
        <strain evidence="1 2">JCM 30728</strain>
    </source>
</reference>
<dbReference type="Gene3D" id="3.90.1170.40">
    <property type="entry name" value="Molybdopterin biosynthesis MoaE subunit"/>
    <property type="match status" value="1"/>
</dbReference>
<dbReference type="PANTHER" id="PTHR23404">
    <property type="entry name" value="MOLYBDOPTERIN SYNTHASE RELATED"/>
    <property type="match status" value="1"/>
</dbReference>
<protein>
    <submittedName>
        <fullName evidence="1">Molybdenum cofactor biosynthesis protein MoaE</fullName>
    </submittedName>
</protein>
<dbReference type="CDD" id="cd00756">
    <property type="entry name" value="MoaE"/>
    <property type="match status" value="1"/>
</dbReference>
<evidence type="ECO:0000313" key="1">
    <source>
        <dbReference type="EMBL" id="NEN79862.1"/>
    </source>
</evidence>
<proteinExistence type="predicted"/>
<dbReference type="InterPro" id="IPR003448">
    <property type="entry name" value="Mopterin_biosynth_MoaE"/>
</dbReference>
<evidence type="ECO:0000313" key="2">
    <source>
        <dbReference type="Proteomes" id="UP000468687"/>
    </source>
</evidence>
<keyword evidence="2" id="KW-1185">Reference proteome</keyword>
<name>A0A6P0HMF1_9ACTN</name>
<organism evidence="1 2">
    <name type="scientific">Nocardioides zeae</name>
    <dbReference type="NCBI Taxonomy" id="1457234"/>
    <lineage>
        <taxon>Bacteria</taxon>
        <taxon>Bacillati</taxon>
        <taxon>Actinomycetota</taxon>
        <taxon>Actinomycetes</taxon>
        <taxon>Propionibacteriales</taxon>
        <taxon>Nocardioidaceae</taxon>
        <taxon>Nocardioides</taxon>
    </lineage>
</organism>
<dbReference type="InterPro" id="IPR036563">
    <property type="entry name" value="MoaE_sf"/>
</dbReference>
<dbReference type="EMBL" id="JAAGXA010000012">
    <property type="protein sequence ID" value="NEN79862.1"/>
    <property type="molecule type" value="Genomic_DNA"/>
</dbReference>
<sequence>MATTSAPALAVPLAEHRTDTTWCVVAPDLPDAARAHDWAVRDRTGAVVTFQGVVRDHGPGREQVRAIDYEAYEPVALDRLVEVATAAGAAFPGLGPVALWHRTGLVALGEASVNVTVAAGHRGTAFDAARFCIDVLKATVPVWKVEHDGSGAHRADAGAAAPVSVAAAARAWLARHHGSDPGCRECA</sequence>
<dbReference type="SUPFAM" id="SSF54690">
    <property type="entry name" value="Molybdopterin synthase subunit MoaE"/>
    <property type="match status" value="1"/>
</dbReference>
<dbReference type="RefSeq" id="WP_163773404.1">
    <property type="nucleotide sequence ID" value="NZ_JAAGXA010000012.1"/>
</dbReference>
<accession>A0A6P0HMF1</accession>
<dbReference type="Pfam" id="PF02391">
    <property type="entry name" value="MoaE"/>
    <property type="match status" value="1"/>
</dbReference>